<feature type="transmembrane region" description="Helical" evidence="1">
    <location>
        <begin position="95"/>
        <end position="114"/>
    </location>
</feature>
<keyword evidence="3" id="KW-1185">Reference proteome</keyword>
<keyword evidence="1" id="KW-0472">Membrane</keyword>
<feature type="transmembrane region" description="Helical" evidence="1">
    <location>
        <begin position="12"/>
        <end position="39"/>
    </location>
</feature>
<sequence length="153" mass="15610">MSYLAAVGITVGFLAGAWVYLSGELSLIGFVGFLGWASYFAAGGGTKGARSAFCTNMSGILWGIITIALSSALPGVPGIAFTILFAAIMCWQAKLGTLGFIPGTFIGNAAFYASGNNWQGTAVALICGIGLGLLSDVLAKKMSEKKQAGTDPL</sequence>
<keyword evidence="1" id="KW-0812">Transmembrane</keyword>
<dbReference type="GeneID" id="93279984"/>
<dbReference type="Proteomes" id="UP000198508">
    <property type="component" value="Unassembled WGS sequence"/>
</dbReference>
<protein>
    <submittedName>
        <fullName evidence="2">Uncharacterized protein</fullName>
    </submittedName>
</protein>
<feature type="transmembrane region" description="Helical" evidence="1">
    <location>
        <begin position="120"/>
        <end position="139"/>
    </location>
</feature>
<dbReference type="EMBL" id="FOIM01000028">
    <property type="protein sequence ID" value="SEU07215.1"/>
    <property type="molecule type" value="Genomic_DNA"/>
</dbReference>
<dbReference type="AlphaFoldDB" id="A0A1I0JDC4"/>
<evidence type="ECO:0000256" key="1">
    <source>
        <dbReference type="SAM" id="Phobius"/>
    </source>
</evidence>
<dbReference type="STRING" id="460384.SAMN05216313_12823"/>
<evidence type="ECO:0000313" key="3">
    <source>
        <dbReference type="Proteomes" id="UP000198508"/>
    </source>
</evidence>
<organism evidence="2 3">
    <name type="scientific">Enterocloster lavalensis</name>
    <dbReference type="NCBI Taxonomy" id="460384"/>
    <lineage>
        <taxon>Bacteria</taxon>
        <taxon>Bacillati</taxon>
        <taxon>Bacillota</taxon>
        <taxon>Clostridia</taxon>
        <taxon>Lachnospirales</taxon>
        <taxon>Lachnospiraceae</taxon>
        <taxon>Enterocloster</taxon>
    </lineage>
</organism>
<name>A0A1I0JDC4_9FIRM</name>
<dbReference type="Pfam" id="PF06496">
    <property type="entry name" value="DUF1097"/>
    <property type="match status" value="1"/>
</dbReference>
<reference evidence="3" key="1">
    <citation type="submission" date="2016-10" db="EMBL/GenBank/DDBJ databases">
        <authorList>
            <person name="Varghese N."/>
            <person name="Submissions S."/>
        </authorList>
    </citation>
    <scope>NUCLEOTIDE SEQUENCE [LARGE SCALE GENOMIC DNA]</scope>
    <source>
        <strain evidence="3">NLAE-zl-G277</strain>
    </source>
</reference>
<accession>A0A1I0JDC4</accession>
<dbReference type="RefSeq" id="WP_092368632.1">
    <property type="nucleotide sequence ID" value="NZ_DAINWJ010000080.1"/>
</dbReference>
<gene>
    <name evidence="2" type="ORF">SAMN05216313_12823</name>
</gene>
<proteinExistence type="predicted"/>
<dbReference type="InterPro" id="IPR009476">
    <property type="entry name" value="DUF1097"/>
</dbReference>
<evidence type="ECO:0000313" key="2">
    <source>
        <dbReference type="EMBL" id="SEU07215.1"/>
    </source>
</evidence>
<keyword evidence="1" id="KW-1133">Transmembrane helix</keyword>
<feature type="transmembrane region" description="Helical" evidence="1">
    <location>
        <begin position="59"/>
        <end position="88"/>
    </location>
</feature>